<name>A0A4Y2UL99_ARAVE</name>
<accession>A0A4Y2UL99</accession>
<dbReference type="AlphaFoldDB" id="A0A4Y2UL99"/>
<organism evidence="1 2">
    <name type="scientific">Araneus ventricosus</name>
    <name type="common">Orbweaver spider</name>
    <name type="synonym">Epeira ventricosa</name>
    <dbReference type="NCBI Taxonomy" id="182803"/>
    <lineage>
        <taxon>Eukaryota</taxon>
        <taxon>Metazoa</taxon>
        <taxon>Ecdysozoa</taxon>
        <taxon>Arthropoda</taxon>
        <taxon>Chelicerata</taxon>
        <taxon>Arachnida</taxon>
        <taxon>Araneae</taxon>
        <taxon>Araneomorphae</taxon>
        <taxon>Entelegynae</taxon>
        <taxon>Araneoidea</taxon>
        <taxon>Araneidae</taxon>
        <taxon>Araneus</taxon>
    </lineage>
</organism>
<proteinExistence type="predicted"/>
<dbReference type="EMBL" id="BGPR01038062">
    <property type="protein sequence ID" value="GBO13825.1"/>
    <property type="molecule type" value="Genomic_DNA"/>
</dbReference>
<comment type="caution">
    <text evidence="1">The sequence shown here is derived from an EMBL/GenBank/DDBJ whole genome shotgun (WGS) entry which is preliminary data.</text>
</comment>
<dbReference type="Proteomes" id="UP000499080">
    <property type="component" value="Unassembled WGS sequence"/>
</dbReference>
<evidence type="ECO:0000313" key="1">
    <source>
        <dbReference type="EMBL" id="GBO13825.1"/>
    </source>
</evidence>
<evidence type="ECO:0000313" key="2">
    <source>
        <dbReference type="Proteomes" id="UP000499080"/>
    </source>
</evidence>
<sequence>MKAKTVKSAGKVMATVFWDARGNIYVDYLGKRTSDKWRALCIIIAPVERRNQEKTPSFGKEKDYLPSRQCTGAHLCSFDGENYGIKV</sequence>
<dbReference type="Pfam" id="PF01359">
    <property type="entry name" value="Transposase_1"/>
    <property type="match status" value="1"/>
</dbReference>
<dbReference type="InterPro" id="IPR001888">
    <property type="entry name" value="Transposase_1"/>
</dbReference>
<dbReference type="OrthoDB" id="10017160at2759"/>
<keyword evidence="2" id="KW-1185">Reference proteome</keyword>
<protein>
    <submittedName>
        <fullName evidence="1">Uncharacterized protein</fullName>
    </submittedName>
</protein>
<reference evidence="1 2" key="1">
    <citation type="journal article" date="2019" name="Sci. Rep.">
        <title>Orb-weaving spider Araneus ventricosus genome elucidates the spidroin gene catalogue.</title>
        <authorList>
            <person name="Kono N."/>
            <person name="Nakamura H."/>
            <person name="Ohtoshi R."/>
            <person name="Moran D.A.P."/>
            <person name="Shinohara A."/>
            <person name="Yoshida Y."/>
            <person name="Fujiwara M."/>
            <person name="Mori M."/>
            <person name="Tomita M."/>
            <person name="Arakawa K."/>
        </authorList>
    </citation>
    <scope>NUCLEOTIDE SEQUENCE [LARGE SCALE GENOMIC DNA]</scope>
</reference>
<gene>
    <name evidence="1" type="ORF">AVEN_246324_1</name>
</gene>